<name>A0A0M8ZT00_9HYME</name>
<keyword evidence="2" id="KW-1185">Reference proteome</keyword>
<dbReference type="AlphaFoldDB" id="A0A0M8ZT00"/>
<evidence type="ECO:0000313" key="2">
    <source>
        <dbReference type="Proteomes" id="UP000053105"/>
    </source>
</evidence>
<gene>
    <name evidence="1" type="ORF">WN51_06765</name>
</gene>
<organism evidence="1 2">
    <name type="scientific">Melipona quadrifasciata</name>
    <dbReference type="NCBI Taxonomy" id="166423"/>
    <lineage>
        <taxon>Eukaryota</taxon>
        <taxon>Metazoa</taxon>
        <taxon>Ecdysozoa</taxon>
        <taxon>Arthropoda</taxon>
        <taxon>Hexapoda</taxon>
        <taxon>Insecta</taxon>
        <taxon>Pterygota</taxon>
        <taxon>Neoptera</taxon>
        <taxon>Endopterygota</taxon>
        <taxon>Hymenoptera</taxon>
        <taxon>Apocrita</taxon>
        <taxon>Aculeata</taxon>
        <taxon>Apoidea</taxon>
        <taxon>Anthophila</taxon>
        <taxon>Apidae</taxon>
        <taxon>Melipona</taxon>
    </lineage>
</organism>
<dbReference type="EMBL" id="KQ435908">
    <property type="protein sequence ID" value="KOX69013.1"/>
    <property type="molecule type" value="Genomic_DNA"/>
</dbReference>
<reference evidence="1 2" key="1">
    <citation type="submission" date="2015-07" db="EMBL/GenBank/DDBJ databases">
        <title>The genome of Melipona quadrifasciata.</title>
        <authorList>
            <person name="Pan H."/>
            <person name="Kapheim K."/>
        </authorList>
    </citation>
    <scope>NUCLEOTIDE SEQUENCE [LARGE SCALE GENOMIC DNA]</scope>
    <source>
        <strain evidence="1">0111107301</strain>
        <tissue evidence="1">Whole body</tissue>
    </source>
</reference>
<protein>
    <submittedName>
        <fullName evidence="1">Uncharacterized protein</fullName>
    </submittedName>
</protein>
<accession>A0A0M8ZT00</accession>
<evidence type="ECO:0000313" key="1">
    <source>
        <dbReference type="EMBL" id="KOX69013.1"/>
    </source>
</evidence>
<sequence>MARMSECSPLRSALAHIKTELLRRECIVSGHVVRDTGWFKRFTEAKLRKCGAYKRPFARNASAKVVLDAPWNWLRVRINSSSAGYSSVTLDSETSL</sequence>
<proteinExistence type="predicted"/>
<dbReference type="Proteomes" id="UP000053105">
    <property type="component" value="Unassembled WGS sequence"/>
</dbReference>